<feature type="compositionally biased region" description="Basic and acidic residues" evidence="10">
    <location>
        <begin position="372"/>
        <end position="381"/>
    </location>
</feature>
<evidence type="ECO:0000259" key="11">
    <source>
        <dbReference type="PROSITE" id="PS50089"/>
    </source>
</evidence>
<feature type="domain" description="BRCT" evidence="12">
    <location>
        <begin position="1271"/>
        <end position="1368"/>
    </location>
</feature>
<comment type="subcellular location">
    <subcellularLocation>
        <location evidence="1">Nucleus</location>
    </subcellularLocation>
</comment>
<evidence type="ECO:0000256" key="1">
    <source>
        <dbReference type="ARBA" id="ARBA00004123"/>
    </source>
</evidence>
<keyword evidence="3" id="KW-0677">Repeat</keyword>
<evidence type="ECO:0000256" key="10">
    <source>
        <dbReference type="SAM" id="MobiDB-lite"/>
    </source>
</evidence>
<dbReference type="Gene3D" id="3.30.40.10">
    <property type="entry name" value="Zinc/RING finger domain, C3HC4 (zinc finger)"/>
    <property type="match status" value="1"/>
</dbReference>
<dbReference type="InterPro" id="IPR031099">
    <property type="entry name" value="BRCA1-associated"/>
</dbReference>
<dbReference type="SUPFAM" id="SSF52113">
    <property type="entry name" value="BRCT domain"/>
    <property type="match status" value="2"/>
</dbReference>
<keyword evidence="4" id="KW-0227">DNA damage</keyword>
<feature type="compositionally biased region" description="Polar residues" evidence="10">
    <location>
        <begin position="395"/>
        <end position="414"/>
    </location>
</feature>
<feature type="region of interest" description="Disordered" evidence="10">
    <location>
        <begin position="253"/>
        <end position="316"/>
    </location>
</feature>
<keyword evidence="6" id="KW-0862">Zinc</keyword>
<organism evidence="13 14">
    <name type="scientific">Trichogramma kaykai</name>
    <dbReference type="NCBI Taxonomy" id="54128"/>
    <lineage>
        <taxon>Eukaryota</taxon>
        <taxon>Metazoa</taxon>
        <taxon>Ecdysozoa</taxon>
        <taxon>Arthropoda</taxon>
        <taxon>Hexapoda</taxon>
        <taxon>Insecta</taxon>
        <taxon>Pterygota</taxon>
        <taxon>Neoptera</taxon>
        <taxon>Endopterygota</taxon>
        <taxon>Hymenoptera</taxon>
        <taxon>Apocrita</taxon>
        <taxon>Proctotrupomorpha</taxon>
        <taxon>Chalcidoidea</taxon>
        <taxon>Trichogrammatidae</taxon>
        <taxon>Trichogramma</taxon>
    </lineage>
</organism>
<dbReference type="PROSITE" id="PS50089">
    <property type="entry name" value="ZF_RING_2"/>
    <property type="match status" value="1"/>
</dbReference>
<dbReference type="PROSITE" id="PS50172">
    <property type="entry name" value="BRCT"/>
    <property type="match status" value="2"/>
</dbReference>
<protein>
    <recommendedName>
        <fullName evidence="15">RING-type E3 ubiquitin transferase BRCA1</fullName>
    </recommendedName>
</protein>
<feature type="compositionally biased region" description="Acidic residues" evidence="10">
    <location>
        <begin position="711"/>
        <end position="720"/>
    </location>
</feature>
<dbReference type="Proteomes" id="UP001627154">
    <property type="component" value="Unassembled WGS sequence"/>
</dbReference>
<evidence type="ECO:0000256" key="5">
    <source>
        <dbReference type="ARBA" id="ARBA00022771"/>
    </source>
</evidence>
<evidence type="ECO:0000313" key="14">
    <source>
        <dbReference type="Proteomes" id="UP001627154"/>
    </source>
</evidence>
<feature type="region of interest" description="Disordered" evidence="10">
    <location>
        <begin position="353"/>
        <end position="414"/>
    </location>
</feature>
<evidence type="ECO:0000259" key="12">
    <source>
        <dbReference type="PROSITE" id="PS50172"/>
    </source>
</evidence>
<name>A0ABD2X063_9HYME</name>
<feature type="compositionally biased region" description="Polar residues" evidence="10">
    <location>
        <begin position="861"/>
        <end position="872"/>
    </location>
</feature>
<feature type="region of interest" description="Disordered" evidence="10">
    <location>
        <begin position="142"/>
        <end position="182"/>
    </location>
</feature>
<dbReference type="InterPro" id="IPR017907">
    <property type="entry name" value="Znf_RING_CS"/>
</dbReference>
<evidence type="ECO:0008006" key="15">
    <source>
        <dbReference type="Google" id="ProtNLM"/>
    </source>
</evidence>
<feature type="compositionally biased region" description="Polar residues" evidence="10">
    <location>
        <begin position="783"/>
        <end position="793"/>
    </location>
</feature>
<feature type="compositionally biased region" description="Basic and acidic residues" evidence="10">
    <location>
        <begin position="594"/>
        <end position="606"/>
    </location>
</feature>
<evidence type="ECO:0000256" key="4">
    <source>
        <dbReference type="ARBA" id="ARBA00022763"/>
    </source>
</evidence>
<feature type="compositionally biased region" description="Polar residues" evidence="10">
    <location>
        <begin position="436"/>
        <end position="446"/>
    </location>
</feature>
<dbReference type="GO" id="GO:0005634">
    <property type="term" value="C:nucleus"/>
    <property type="evidence" value="ECO:0007669"/>
    <property type="project" value="UniProtKB-SubCell"/>
</dbReference>
<feature type="compositionally biased region" description="Polar residues" evidence="10">
    <location>
        <begin position="142"/>
        <end position="160"/>
    </location>
</feature>
<dbReference type="EMBL" id="JBJJXI010000059">
    <property type="protein sequence ID" value="KAL3398691.1"/>
    <property type="molecule type" value="Genomic_DNA"/>
</dbReference>
<dbReference type="InterPro" id="IPR036420">
    <property type="entry name" value="BRCT_dom_sf"/>
</dbReference>
<dbReference type="InterPro" id="IPR013083">
    <property type="entry name" value="Znf_RING/FYVE/PHD"/>
</dbReference>
<keyword evidence="2" id="KW-0479">Metal-binding</keyword>
<evidence type="ECO:0000256" key="3">
    <source>
        <dbReference type="ARBA" id="ARBA00022737"/>
    </source>
</evidence>
<dbReference type="Pfam" id="PF15227">
    <property type="entry name" value="zf-C3HC4_4"/>
    <property type="match status" value="1"/>
</dbReference>
<dbReference type="SMART" id="SM00184">
    <property type="entry name" value="RING"/>
    <property type="match status" value="1"/>
</dbReference>
<dbReference type="GO" id="GO:0006281">
    <property type="term" value="P:DNA repair"/>
    <property type="evidence" value="ECO:0007669"/>
    <property type="project" value="UniProtKB-KW"/>
</dbReference>
<dbReference type="InterPro" id="IPR001357">
    <property type="entry name" value="BRCT_dom"/>
</dbReference>
<reference evidence="13 14" key="1">
    <citation type="journal article" date="2024" name="bioRxiv">
        <title>A reference genome for Trichogramma kaykai: A tiny desert-dwelling parasitoid wasp with competing sex-ratio distorters.</title>
        <authorList>
            <person name="Culotta J."/>
            <person name="Lindsey A.R."/>
        </authorList>
    </citation>
    <scope>NUCLEOTIDE SEQUENCE [LARGE SCALE GENOMIC DNA]</scope>
    <source>
        <strain evidence="13 14">KSX58</strain>
    </source>
</reference>
<feature type="compositionally biased region" description="Basic residues" evidence="10">
    <location>
        <begin position="447"/>
        <end position="461"/>
    </location>
</feature>
<keyword evidence="5 9" id="KW-0863">Zinc-finger</keyword>
<feature type="compositionally biased region" description="Basic and acidic residues" evidence="10">
    <location>
        <begin position="168"/>
        <end position="177"/>
    </location>
</feature>
<feature type="region of interest" description="Disordered" evidence="10">
    <location>
        <begin position="705"/>
        <end position="805"/>
    </location>
</feature>
<accession>A0ABD2X063</accession>
<dbReference type="GO" id="GO:0008270">
    <property type="term" value="F:zinc ion binding"/>
    <property type="evidence" value="ECO:0007669"/>
    <property type="project" value="UniProtKB-KW"/>
</dbReference>
<keyword evidence="14" id="KW-1185">Reference proteome</keyword>
<feature type="compositionally biased region" description="Basic and acidic residues" evidence="10">
    <location>
        <begin position="745"/>
        <end position="755"/>
    </location>
</feature>
<feature type="compositionally biased region" description="Polar residues" evidence="10">
    <location>
        <begin position="285"/>
        <end position="297"/>
    </location>
</feature>
<dbReference type="PANTHER" id="PTHR13763:SF0">
    <property type="entry name" value="BREAST CANCER TYPE 1 SUSCEPTIBILITY PROTEIN"/>
    <property type="match status" value="1"/>
</dbReference>
<keyword evidence="7" id="KW-0234">DNA repair</keyword>
<feature type="compositionally biased region" description="Low complexity" evidence="10">
    <location>
        <begin position="732"/>
        <end position="744"/>
    </location>
</feature>
<sequence>MDEVAESYLCIEKIVRSCKSIKESLVCGICLEYFKEPVTIRCGHKFCRGCIFKVATNEHATCPFCNIKIQKRSIPKQGNKLVQSIVDHFQDLVEAIKNDSGIDVFDYSNLKQPTKKNKNLENKKDFETASIANELFSLKGNNSNTIRSKSSQSVKATPSVSKKLSLRRKSDTGRKTPVDTNTLDKYLTNKSDHESEVQYNDKVTQWLESCTPLTSDSTEVQNPAEKNVEVTNDELTTEQLVQTVNICDIVDKETEDSSKVEESKFSNTQKQIEQAEMNARRKKVNQNSSADKSTAKTPPSVPAASHSDVNDWRRVKRVGKEMQVKTFKSLSVSIERNVSSSNFDENSIQDEKYVKKRSKNEHQSTSFQNSSRDNEKDKVDDCNNPDNINEIIDASTMQNALDTPEQARTSLSNVRSTNKLGILTPLKTKEDDDCRSIQSDDSNSNYRRSKLSLKLKLKSSKRSKEEPPHQVTISPPKESANNIEHNKVQSKTTSVTTNLLKPLTSNTNRSLLVPFKKLGKIVKKKKNIPFLYLGKTKPKEKIVELVIASFNNIEVPVHKDKLENHSELVDVSGCHLKSKKNIEECIQKANSESTKNDNRNEEKNDVEVESDSSSSIQNTSPVKVADNVAKCYESMKTANNKSIQKSEEATKNKKKNEAEVESDSGSSIYGACTYKNIAQVDNNKSLNQINGKSTNNEFEIRKKNRARIESDSESSIDNEPADNNTIIKVDNTKSVMKTNNTTTNKDLKNKEKNQAEIESDSGSSIHAPSLKRANKKKLIKMKTLSTTSGSEASSPLRKKRSYSESSIEEDVVSIIHKWTDEPLTKIPKSTPDFIDSSQIEKKKNSRRSSGFNVSNKDKTLVSKTNEQASQNTLEEDPPIDDIINKVKKFKDNDAESCKINHMPSSLMSADLFETNDVQASENIYSKPSKNGNHNEIDVLNANEVEHSIMNTSNSEIENTAIDLYKSKRKKMNLTTCSNDSNKENEKMRNNPKLVHITPDKNSENVNNKTDIFEDNNKTTTKFVESAFNLPDSLINITAEQIALRELEKELMDCEPVVNTDRKNVDKNAEKEKFMTPKKVHLSNHEEEEYDSENIGATPVAKRRRPMLDYKSQLDMPDLTSQDLGPSLIPPTITPLRTGKIHPLCHSTPLNANARNNTALQASNKKMILICSGLPPESIKVIQEFARKFDGEFKNQFSPDVTHVIVHTDPKTKAGQKTFKYIQGIAYQKYVVSFLWVIDCLKSNMLLDEDDEKYDVLDPELNHNGAKRSRLRIRDLFSDFTVYCFEPFSNFSITDFKDLLMTNNARVVDTEKDLLKIKTGLKLIILESESLTQQQVSNLKKCNSAIVSFEWVVDCLSQYQILSLAPYLCETTKEEALALGYPPGILVEEEDDDEDDDEEDDEENEAN</sequence>
<dbReference type="SMART" id="SM00292">
    <property type="entry name" value="BRCT"/>
    <property type="match status" value="2"/>
</dbReference>
<evidence type="ECO:0000256" key="2">
    <source>
        <dbReference type="ARBA" id="ARBA00022723"/>
    </source>
</evidence>
<dbReference type="SUPFAM" id="SSF57850">
    <property type="entry name" value="RING/U-box"/>
    <property type="match status" value="1"/>
</dbReference>
<dbReference type="Gene3D" id="3.40.50.10190">
    <property type="entry name" value="BRCT domain"/>
    <property type="match status" value="2"/>
</dbReference>
<feature type="region of interest" description="Disordered" evidence="10">
    <location>
        <begin position="825"/>
        <end position="878"/>
    </location>
</feature>
<dbReference type="InterPro" id="IPR001841">
    <property type="entry name" value="Znf_RING"/>
</dbReference>
<feature type="region of interest" description="Disordered" evidence="10">
    <location>
        <begin position="638"/>
        <end position="665"/>
    </location>
</feature>
<dbReference type="PROSITE" id="PS00518">
    <property type="entry name" value="ZF_RING_1"/>
    <property type="match status" value="1"/>
</dbReference>
<feature type="compositionally biased region" description="Acidic residues" evidence="10">
    <location>
        <begin position="1386"/>
        <end position="1406"/>
    </location>
</feature>
<evidence type="ECO:0000313" key="13">
    <source>
        <dbReference type="EMBL" id="KAL3398691.1"/>
    </source>
</evidence>
<feature type="compositionally biased region" description="Basic and acidic residues" evidence="10">
    <location>
        <begin position="253"/>
        <end position="264"/>
    </location>
</feature>
<evidence type="ECO:0000256" key="8">
    <source>
        <dbReference type="ARBA" id="ARBA00023242"/>
    </source>
</evidence>
<feature type="region of interest" description="Disordered" evidence="10">
    <location>
        <begin position="429"/>
        <end position="480"/>
    </location>
</feature>
<evidence type="ECO:0000256" key="7">
    <source>
        <dbReference type="ARBA" id="ARBA00023204"/>
    </source>
</evidence>
<feature type="domain" description="BRCT" evidence="12">
    <location>
        <begin position="1181"/>
        <end position="1253"/>
    </location>
</feature>
<evidence type="ECO:0000256" key="6">
    <source>
        <dbReference type="ARBA" id="ARBA00022833"/>
    </source>
</evidence>
<feature type="region of interest" description="Disordered" evidence="10">
    <location>
        <begin position="590"/>
        <end position="621"/>
    </location>
</feature>
<feature type="region of interest" description="Disordered" evidence="10">
    <location>
        <begin position="1382"/>
        <end position="1406"/>
    </location>
</feature>
<comment type="caution">
    <text evidence="13">The sequence shown here is derived from an EMBL/GenBank/DDBJ whole genome shotgun (WGS) entry which is preliminary data.</text>
</comment>
<dbReference type="Pfam" id="PF00533">
    <property type="entry name" value="BRCT"/>
    <property type="match status" value="2"/>
</dbReference>
<feature type="compositionally biased region" description="Basic and acidic residues" evidence="10">
    <location>
        <begin position="644"/>
        <end position="658"/>
    </location>
</feature>
<gene>
    <name evidence="13" type="ORF">TKK_007820</name>
</gene>
<proteinExistence type="predicted"/>
<feature type="domain" description="RING-type" evidence="11">
    <location>
        <begin position="27"/>
        <end position="66"/>
    </location>
</feature>
<keyword evidence="8" id="KW-0539">Nucleus</keyword>
<dbReference type="PANTHER" id="PTHR13763">
    <property type="entry name" value="BREAST CANCER TYPE 1 SUSCEPTIBILITY PROTEIN BRCA1"/>
    <property type="match status" value="1"/>
</dbReference>
<evidence type="ECO:0000256" key="9">
    <source>
        <dbReference type="PROSITE-ProRule" id="PRU00175"/>
    </source>
</evidence>